<dbReference type="InterPro" id="IPR037448">
    <property type="entry name" value="Zig-8"/>
</dbReference>
<dbReference type="SUPFAM" id="SSF48726">
    <property type="entry name" value="Immunoglobulin"/>
    <property type="match status" value="2"/>
</dbReference>
<sequence length="372" mass="40094">MNKMSGSNRFVWNLFALFLASLITPHTAAVTAPASINMTAISTEANVEDNRPVVVAGGSGLLGALAAPLASSGVAIELEELLPEIIENGTASHMTILQGETALLPCKAYSLGQRTVSWIRRRDWHIMSSGSHVYTADSRFSVLNRPGSPDWILMLKSPQLYDSGTYECQIAGGQGQVSHFIELLVWAPVASVVEGGEHHVEAESNIQLHCKLHPEAKNLHNNNSNGNDTNANSGVEEQQIKFPQLTLPTVGGGGLPFVWFHNGRPLVHGSKSSAGLGLVSVFLEGVSESDASKRDWMAWTSRLVIQRADPADSGNYTCVPWRGKAASVNVFVSQGDRPAAVQRQSALKSSIPLNVLIFGLNFLLLQMPLQNR</sequence>
<evidence type="ECO:0000313" key="1">
    <source>
        <dbReference type="EMBL" id="JAN10935.1"/>
    </source>
</evidence>
<dbReference type="InterPro" id="IPR007110">
    <property type="entry name" value="Ig-like_dom"/>
</dbReference>
<dbReference type="InterPro" id="IPR003599">
    <property type="entry name" value="Ig_sub"/>
</dbReference>
<dbReference type="AlphaFoldDB" id="A0A0P5EVE6"/>
<dbReference type="GO" id="GO:0050808">
    <property type="term" value="P:synapse organization"/>
    <property type="evidence" value="ECO:0007669"/>
    <property type="project" value="TreeGrafter"/>
</dbReference>
<dbReference type="PANTHER" id="PTHR23279:SF46">
    <property type="entry name" value="DEFECTIVE PROBOSCIS EXTENSION RESPONSE 10, ISOFORM A-RELATED"/>
    <property type="match status" value="1"/>
</dbReference>
<accession>A0A0P5EVE6</accession>
<proteinExistence type="predicted"/>
<dbReference type="PANTHER" id="PTHR23279">
    <property type="entry name" value="DEFECTIVE PROBOSCIS EXTENSION RESPONSE DPR -RELATED"/>
    <property type="match status" value="1"/>
</dbReference>
<name>A0A0P5EVE6_9CRUS</name>
<dbReference type="InterPro" id="IPR036179">
    <property type="entry name" value="Ig-like_dom_sf"/>
</dbReference>
<dbReference type="CDD" id="cd00096">
    <property type="entry name" value="Ig"/>
    <property type="match status" value="1"/>
</dbReference>
<protein>
    <submittedName>
        <fullName evidence="1">Uncharacterized protein</fullName>
    </submittedName>
</protein>
<dbReference type="GO" id="GO:0032589">
    <property type="term" value="C:neuron projection membrane"/>
    <property type="evidence" value="ECO:0007669"/>
    <property type="project" value="TreeGrafter"/>
</dbReference>
<dbReference type="SMART" id="SM00409">
    <property type="entry name" value="IG"/>
    <property type="match status" value="2"/>
</dbReference>
<dbReference type="EMBL" id="GDIQ01083802">
    <property type="protein sequence ID" value="JAN10935.1"/>
    <property type="molecule type" value="Transcribed_RNA"/>
</dbReference>
<dbReference type="InterPro" id="IPR013106">
    <property type="entry name" value="Ig_V-set"/>
</dbReference>
<dbReference type="Pfam" id="PF07686">
    <property type="entry name" value="V-set"/>
    <property type="match status" value="1"/>
</dbReference>
<dbReference type="FunFam" id="2.60.40.10:FF:001061">
    <property type="entry name" value="Uncharacterized protein, isoform C"/>
    <property type="match status" value="1"/>
</dbReference>
<dbReference type="PROSITE" id="PS50835">
    <property type="entry name" value="IG_LIKE"/>
    <property type="match status" value="2"/>
</dbReference>
<dbReference type="InterPro" id="IPR013783">
    <property type="entry name" value="Ig-like_fold"/>
</dbReference>
<dbReference type="Gene3D" id="2.60.40.10">
    <property type="entry name" value="Immunoglobulins"/>
    <property type="match status" value="2"/>
</dbReference>
<reference evidence="1" key="1">
    <citation type="submission" date="2015-10" db="EMBL/GenBank/DDBJ databases">
        <title>EvidentialGene: Evidence-directed Construction of Complete mRNA Transcriptomes without Genomes.</title>
        <authorList>
            <person name="Gilbert D.G."/>
        </authorList>
    </citation>
    <scope>NUCLEOTIDE SEQUENCE</scope>
</reference>
<dbReference type="OrthoDB" id="10012075at2759"/>
<organism evidence="1">
    <name type="scientific">Daphnia magna</name>
    <dbReference type="NCBI Taxonomy" id="35525"/>
    <lineage>
        <taxon>Eukaryota</taxon>
        <taxon>Metazoa</taxon>
        <taxon>Ecdysozoa</taxon>
        <taxon>Arthropoda</taxon>
        <taxon>Crustacea</taxon>
        <taxon>Branchiopoda</taxon>
        <taxon>Diplostraca</taxon>
        <taxon>Cladocera</taxon>
        <taxon>Anomopoda</taxon>
        <taxon>Daphniidae</taxon>
        <taxon>Daphnia</taxon>
    </lineage>
</organism>